<evidence type="ECO:0000256" key="1">
    <source>
        <dbReference type="SAM" id="MobiDB-lite"/>
    </source>
</evidence>
<dbReference type="AlphaFoldDB" id="I7CJX1"/>
<reference evidence="4" key="2">
    <citation type="submission" date="2012-07" db="EMBL/GenBank/DDBJ databases">
        <title>Complete genome sequence of 'Candidatus Mycoplasma haemolamae'.</title>
        <authorList>
            <person name="Guimaraes A.M.S."/>
            <person name="Toth B."/>
            <person name="Santos A.P."/>
            <person name="Nascimento N.C."/>
            <person name="Sojka J.E."/>
            <person name="Messick J.B."/>
        </authorList>
    </citation>
    <scope>NUCLEOTIDE SEQUENCE [LARGE SCALE GENOMIC DNA]</scope>
    <source>
        <strain evidence="4">Purdue</strain>
    </source>
</reference>
<evidence type="ECO:0000313" key="3">
    <source>
        <dbReference type="EMBL" id="AFO52174.1"/>
    </source>
</evidence>
<evidence type="ECO:0000256" key="2">
    <source>
        <dbReference type="SAM" id="Phobius"/>
    </source>
</evidence>
<feature type="compositionally biased region" description="Polar residues" evidence="1">
    <location>
        <begin position="50"/>
        <end position="63"/>
    </location>
</feature>
<accession>I7CJX1</accession>
<keyword evidence="2" id="KW-0812">Transmembrane</keyword>
<dbReference type="HOGENOM" id="CLU_2881045_0_0_14"/>
<evidence type="ECO:0000313" key="4">
    <source>
        <dbReference type="Proteomes" id="UP000006502"/>
    </source>
</evidence>
<keyword evidence="2" id="KW-1133">Transmembrane helix</keyword>
<protein>
    <submittedName>
        <fullName evidence="3">Uncharacterized protein</fullName>
    </submittedName>
</protein>
<feature type="region of interest" description="Disordered" evidence="1">
    <location>
        <begin position="36"/>
        <end position="63"/>
    </location>
</feature>
<dbReference type="EMBL" id="CP003731">
    <property type="protein sequence ID" value="AFO52174.1"/>
    <property type="molecule type" value="Genomic_DNA"/>
</dbReference>
<keyword evidence="2" id="KW-0472">Membrane</keyword>
<reference evidence="3 4" key="1">
    <citation type="journal article" date="2012" name="J. Bacteriol.">
        <title>Genome Sequence of "Candidatus Mycoplasma haemolamae" Strain Purdue, a Red Blood Cell Pathogen of Alpacas (Vicugna pacos) and Llamas (Lama glama).</title>
        <authorList>
            <person name="Guimaraes A.M."/>
            <person name="Toth B."/>
            <person name="Santos A.P."/>
            <person name="do Nascimento N.C."/>
            <person name="Kritchevsky J.E."/>
            <person name="Messick J.B."/>
        </authorList>
    </citation>
    <scope>NUCLEOTIDE SEQUENCE [LARGE SCALE GENOMIC DNA]</scope>
    <source>
        <strain evidence="3 4">Purdue</strain>
    </source>
</reference>
<dbReference type="KEGG" id="mhl:MHLP_02970"/>
<dbReference type="STRING" id="1212765.MHLP_02970"/>
<feature type="transmembrane region" description="Helical" evidence="2">
    <location>
        <begin position="6"/>
        <end position="28"/>
    </location>
</feature>
<name>I7CJX1_MYCHA</name>
<proteinExistence type="predicted"/>
<keyword evidence="4" id="KW-1185">Reference proteome</keyword>
<dbReference type="Proteomes" id="UP000006502">
    <property type="component" value="Chromosome"/>
</dbReference>
<sequence length="63" mass="6331">MFALSIFKSFGAVALGLLGMAGIVYIFAPSGERKTEPQGDNAAKGIQSGLAGSTTGNASVVRV</sequence>
<dbReference type="PATRIC" id="fig|1212765.3.peg.672"/>
<gene>
    <name evidence="3" type="ordered locus">MHLP_02970</name>
</gene>
<organism evidence="3 4">
    <name type="scientific">Mycoplasma haematolamae (strain Purdue)</name>
    <dbReference type="NCBI Taxonomy" id="1212765"/>
    <lineage>
        <taxon>Bacteria</taxon>
        <taxon>Bacillati</taxon>
        <taxon>Mycoplasmatota</taxon>
        <taxon>Mollicutes</taxon>
        <taxon>Mycoplasmataceae</taxon>
        <taxon>Mycoplasma</taxon>
    </lineage>
</organism>